<protein>
    <submittedName>
        <fullName evidence="2">Uncharacterized protein</fullName>
    </submittedName>
</protein>
<feature type="region of interest" description="Disordered" evidence="1">
    <location>
        <begin position="625"/>
        <end position="668"/>
    </location>
</feature>
<dbReference type="InterPro" id="IPR027796">
    <property type="entry name" value="OTT_1508_deam-like"/>
</dbReference>
<name>A0A0C3QKD8_9AGAM</name>
<accession>A0A0C3QKD8</accession>
<dbReference type="Pfam" id="PF14441">
    <property type="entry name" value="OTT_1508_deam"/>
    <property type="match status" value="1"/>
</dbReference>
<sequence length="668" mass="74476">MADSTNASPHVQTPSVTDLLIRSLTTVLSVFSPNSGAKNRHHRSARYDQFDRISLFFVSNESGDVAAITALVKDNYITFQTVTDVDRLSVMKNPDREDTITPDEGSDATVDVPVECLRDPVRHCLQWGPSSHKTHGAILQHLLKSMYQAETTVDPTSEATTLRRYIYSFCLDKVFRRFTAKIPGFKPRYLSLFLPPVDDITLDDYQEYSERHVVLPKRLASKDESLLHMVLNKLYPNLNVKISNTRLTLDIEGQWALWTFFQYFLKQARDSLYRVRALKSRRGRIGEDEITSTLNDLDELKNAMAMIFLLAHHSPSFWIVMERMAPLLERRLGPETQDGHDSPSIGQAVHPGPSRDAAEYPSSSTEPTSPVDHTLSPSSSATVDADSSDESDDDDATSDVETTGRSRSAKAPEQLEDLHDVISKNWSKPTIITRHWMKSITQWHHGFEDLLQGQKKLGILSDRLTIDVSVAPVSSSPKRQASLIHTIESMDSKPDISATMGILRKAAESLCQNGATEKLLLTLANQDLTDEAIEEEWVSGFRGGIHCEAQLAYNILQKNPSGHGCVIGISKRCCFCCAELLKVLKVNNGDIVEHGKIYSWSPPPEASEEEKKAVLGKLQAKFQAYLDSKKSRRHRTPDSGSSNDSNDGHGQSFTGRDAADVASKLSKR</sequence>
<proteinExistence type="predicted"/>
<keyword evidence="3" id="KW-1185">Reference proteome</keyword>
<evidence type="ECO:0000256" key="1">
    <source>
        <dbReference type="SAM" id="MobiDB-lite"/>
    </source>
</evidence>
<dbReference type="OrthoDB" id="3219736at2759"/>
<evidence type="ECO:0000313" key="2">
    <source>
        <dbReference type="EMBL" id="KIO26829.1"/>
    </source>
</evidence>
<feature type="compositionally biased region" description="Acidic residues" evidence="1">
    <location>
        <begin position="386"/>
        <end position="398"/>
    </location>
</feature>
<dbReference type="AlphaFoldDB" id="A0A0C3QKD8"/>
<reference evidence="2 3" key="1">
    <citation type="submission" date="2014-04" db="EMBL/GenBank/DDBJ databases">
        <authorList>
            <consortium name="DOE Joint Genome Institute"/>
            <person name="Kuo A."/>
            <person name="Girlanda M."/>
            <person name="Perotto S."/>
            <person name="Kohler A."/>
            <person name="Nagy L.G."/>
            <person name="Floudas D."/>
            <person name="Copeland A."/>
            <person name="Barry K.W."/>
            <person name="Cichocki N."/>
            <person name="Veneault-Fourrey C."/>
            <person name="LaButti K."/>
            <person name="Lindquist E.A."/>
            <person name="Lipzen A."/>
            <person name="Lundell T."/>
            <person name="Morin E."/>
            <person name="Murat C."/>
            <person name="Sun H."/>
            <person name="Tunlid A."/>
            <person name="Henrissat B."/>
            <person name="Grigoriev I.V."/>
            <person name="Hibbett D.S."/>
            <person name="Martin F."/>
            <person name="Nordberg H.P."/>
            <person name="Cantor M.N."/>
            <person name="Hua S.X."/>
        </authorList>
    </citation>
    <scope>NUCLEOTIDE SEQUENCE [LARGE SCALE GENOMIC DNA]</scope>
    <source>
        <strain evidence="2 3">MUT 4182</strain>
    </source>
</reference>
<reference evidence="3" key="2">
    <citation type="submission" date="2015-01" db="EMBL/GenBank/DDBJ databases">
        <title>Evolutionary Origins and Diversification of the Mycorrhizal Mutualists.</title>
        <authorList>
            <consortium name="DOE Joint Genome Institute"/>
            <consortium name="Mycorrhizal Genomics Consortium"/>
            <person name="Kohler A."/>
            <person name="Kuo A."/>
            <person name="Nagy L.G."/>
            <person name="Floudas D."/>
            <person name="Copeland A."/>
            <person name="Barry K.W."/>
            <person name="Cichocki N."/>
            <person name="Veneault-Fourrey C."/>
            <person name="LaButti K."/>
            <person name="Lindquist E.A."/>
            <person name="Lipzen A."/>
            <person name="Lundell T."/>
            <person name="Morin E."/>
            <person name="Murat C."/>
            <person name="Riley R."/>
            <person name="Ohm R."/>
            <person name="Sun H."/>
            <person name="Tunlid A."/>
            <person name="Henrissat B."/>
            <person name="Grigoriev I.V."/>
            <person name="Hibbett D.S."/>
            <person name="Martin F."/>
        </authorList>
    </citation>
    <scope>NUCLEOTIDE SEQUENCE [LARGE SCALE GENOMIC DNA]</scope>
    <source>
        <strain evidence="3">MUT 4182</strain>
    </source>
</reference>
<organism evidence="2 3">
    <name type="scientific">Tulasnella calospora MUT 4182</name>
    <dbReference type="NCBI Taxonomy" id="1051891"/>
    <lineage>
        <taxon>Eukaryota</taxon>
        <taxon>Fungi</taxon>
        <taxon>Dikarya</taxon>
        <taxon>Basidiomycota</taxon>
        <taxon>Agaricomycotina</taxon>
        <taxon>Agaricomycetes</taxon>
        <taxon>Cantharellales</taxon>
        <taxon>Tulasnellaceae</taxon>
        <taxon>Tulasnella</taxon>
    </lineage>
</organism>
<feature type="compositionally biased region" description="Low complexity" evidence="1">
    <location>
        <begin position="361"/>
        <end position="370"/>
    </location>
</feature>
<gene>
    <name evidence="2" type="ORF">M407DRAFT_7612</name>
</gene>
<dbReference type="Proteomes" id="UP000054248">
    <property type="component" value="Unassembled WGS sequence"/>
</dbReference>
<dbReference type="EMBL" id="KN823018">
    <property type="protein sequence ID" value="KIO26829.1"/>
    <property type="molecule type" value="Genomic_DNA"/>
</dbReference>
<evidence type="ECO:0000313" key="3">
    <source>
        <dbReference type="Proteomes" id="UP000054248"/>
    </source>
</evidence>
<feature type="region of interest" description="Disordered" evidence="1">
    <location>
        <begin position="333"/>
        <end position="416"/>
    </location>
</feature>
<dbReference type="HOGENOM" id="CLU_028631_0_0_1"/>